<keyword evidence="6" id="KW-1185">Reference proteome</keyword>
<dbReference type="EMBL" id="JBBPBM010000006">
    <property type="protein sequence ID" value="KAK8579386.1"/>
    <property type="molecule type" value="Genomic_DNA"/>
</dbReference>
<evidence type="ECO:0000256" key="1">
    <source>
        <dbReference type="ARBA" id="ARBA00023015"/>
    </source>
</evidence>
<feature type="compositionally biased region" description="Basic and acidic residues" evidence="4">
    <location>
        <begin position="96"/>
        <end position="108"/>
    </location>
</feature>
<dbReference type="Proteomes" id="UP001472677">
    <property type="component" value="Unassembled WGS sequence"/>
</dbReference>
<dbReference type="PANTHER" id="PTHR43952">
    <property type="entry name" value="MYB FAMILY TRANSCRIPTION FACTOR-RELATED"/>
    <property type="match status" value="1"/>
</dbReference>
<feature type="region of interest" description="Disordered" evidence="4">
    <location>
        <begin position="82"/>
        <end position="108"/>
    </location>
</feature>
<proteinExistence type="predicted"/>
<accession>A0ABR2FEP1</accession>
<evidence type="ECO:0000313" key="6">
    <source>
        <dbReference type="Proteomes" id="UP001472677"/>
    </source>
</evidence>
<keyword evidence="2" id="KW-0804">Transcription</keyword>
<keyword evidence="1" id="KW-0805">Transcription regulation</keyword>
<dbReference type="Gene3D" id="1.10.10.60">
    <property type="entry name" value="Homeodomain-like"/>
    <property type="match status" value="1"/>
</dbReference>
<evidence type="ECO:0000313" key="5">
    <source>
        <dbReference type="EMBL" id="KAK8579386.1"/>
    </source>
</evidence>
<evidence type="ECO:0008006" key="7">
    <source>
        <dbReference type="Google" id="ProtNLM"/>
    </source>
</evidence>
<keyword evidence="3" id="KW-0539">Nucleus</keyword>
<reference evidence="5 6" key="1">
    <citation type="journal article" date="2024" name="G3 (Bethesda)">
        <title>Genome assembly of Hibiscus sabdariffa L. provides insights into metabolisms of medicinal natural products.</title>
        <authorList>
            <person name="Kim T."/>
        </authorList>
    </citation>
    <scope>NUCLEOTIDE SEQUENCE [LARGE SCALE GENOMIC DNA]</scope>
    <source>
        <strain evidence="5">TK-2024</strain>
        <tissue evidence="5">Old leaves</tissue>
    </source>
</reference>
<feature type="compositionally biased region" description="Polar residues" evidence="4">
    <location>
        <begin position="82"/>
        <end position="95"/>
    </location>
</feature>
<gene>
    <name evidence="5" type="ORF">V6N12_069712</name>
</gene>
<organism evidence="5 6">
    <name type="scientific">Hibiscus sabdariffa</name>
    <name type="common">roselle</name>
    <dbReference type="NCBI Taxonomy" id="183260"/>
    <lineage>
        <taxon>Eukaryota</taxon>
        <taxon>Viridiplantae</taxon>
        <taxon>Streptophyta</taxon>
        <taxon>Embryophyta</taxon>
        <taxon>Tracheophyta</taxon>
        <taxon>Spermatophyta</taxon>
        <taxon>Magnoliopsida</taxon>
        <taxon>eudicotyledons</taxon>
        <taxon>Gunneridae</taxon>
        <taxon>Pentapetalae</taxon>
        <taxon>rosids</taxon>
        <taxon>malvids</taxon>
        <taxon>Malvales</taxon>
        <taxon>Malvaceae</taxon>
        <taxon>Malvoideae</taxon>
        <taxon>Hibiscus</taxon>
    </lineage>
</organism>
<name>A0ABR2FEP1_9ROSI</name>
<sequence>MKVDIPIYTSIYRISPDKLFEDGLVIFMEETYVWWQKIVDKIPKKSTREVKKHFDVLVHDVYEIDASQIEIPNYDDHSSVLTSSCDSKNQVPFTSKSKEHQVDNERNK</sequence>
<dbReference type="InterPro" id="IPR044636">
    <property type="entry name" value="RADIALIS-like"/>
</dbReference>
<evidence type="ECO:0000256" key="3">
    <source>
        <dbReference type="ARBA" id="ARBA00023242"/>
    </source>
</evidence>
<evidence type="ECO:0000256" key="2">
    <source>
        <dbReference type="ARBA" id="ARBA00023163"/>
    </source>
</evidence>
<comment type="caution">
    <text evidence="5">The sequence shown here is derived from an EMBL/GenBank/DDBJ whole genome shotgun (WGS) entry which is preliminary data.</text>
</comment>
<evidence type="ECO:0000256" key="4">
    <source>
        <dbReference type="SAM" id="MobiDB-lite"/>
    </source>
</evidence>
<protein>
    <recommendedName>
        <fullName evidence="7">Myb-like domain-containing protein</fullName>
    </recommendedName>
</protein>
<dbReference type="PANTHER" id="PTHR43952:SF75">
    <property type="entry name" value="PROTEIN RADIALIS-LIKE 6"/>
    <property type="match status" value="1"/>
</dbReference>